<dbReference type="AlphaFoldDB" id="A0A132BXC2"/>
<organism evidence="7 8">
    <name type="scientific">Tritonibacter horizontis</name>
    <dbReference type="NCBI Taxonomy" id="1768241"/>
    <lineage>
        <taxon>Bacteria</taxon>
        <taxon>Pseudomonadati</taxon>
        <taxon>Pseudomonadota</taxon>
        <taxon>Alphaproteobacteria</taxon>
        <taxon>Rhodobacterales</taxon>
        <taxon>Paracoccaceae</taxon>
        <taxon>Tritonibacter</taxon>
    </lineage>
</organism>
<dbReference type="PANTHER" id="PTHR23514">
    <property type="entry name" value="BYPASS OF STOP CODON PROTEIN 6"/>
    <property type="match status" value="1"/>
</dbReference>
<dbReference type="GO" id="GO:0022857">
    <property type="term" value="F:transmembrane transporter activity"/>
    <property type="evidence" value="ECO:0007669"/>
    <property type="project" value="InterPro"/>
</dbReference>
<feature type="transmembrane region" description="Helical" evidence="5">
    <location>
        <begin position="327"/>
        <end position="349"/>
    </location>
</feature>
<dbReference type="InterPro" id="IPR020846">
    <property type="entry name" value="MFS_dom"/>
</dbReference>
<evidence type="ECO:0000259" key="6">
    <source>
        <dbReference type="PROSITE" id="PS50850"/>
    </source>
</evidence>
<feature type="transmembrane region" description="Helical" evidence="5">
    <location>
        <begin position="236"/>
        <end position="257"/>
    </location>
</feature>
<evidence type="ECO:0000256" key="2">
    <source>
        <dbReference type="ARBA" id="ARBA00022692"/>
    </source>
</evidence>
<dbReference type="PANTHER" id="PTHR23514:SF13">
    <property type="entry name" value="INNER MEMBRANE PROTEIN YBJJ"/>
    <property type="match status" value="1"/>
</dbReference>
<dbReference type="Pfam" id="PF07690">
    <property type="entry name" value="MFS_1"/>
    <property type="match status" value="1"/>
</dbReference>
<evidence type="ECO:0000256" key="4">
    <source>
        <dbReference type="ARBA" id="ARBA00023136"/>
    </source>
</evidence>
<comment type="subcellular location">
    <subcellularLocation>
        <location evidence="1">Membrane</location>
        <topology evidence="1">Multi-pass membrane protein</topology>
    </subcellularLocation>
</comment>
<keyword evidence="2 5" id="KW-0812">Transmembrane</keyword>
<feature type="transmembrane region" description="Helical" evidence="5">
    <location>
        <begin position="43"/>
        <end position="62"/>
    </location>
</feature>
<sequence length="388" mass="39887">MEFFTDMRTSAVHGRAFAVMGFCVGAFAAYAPQLKRQAGLGDAEFGLALLVGAAGAVAAMWLAPRADRLLGSAALVVCAMMVAVGFLLPGLSHSWLTFAGAMFLASGAAGLLDVVMNARLSGLEARSGRSLMNLNHGLFSLAYALAALVAGLVREAGVPPVWCFAGILVVTLLMTLGMRDPVPVETPEEDTGAVPATLPVMMIVLAGLIVLIAFTAEQATENWSALYLERAFAANAAEGAMGPAILGLTMGIGRLSGQEVVRRVAEGRLMQLAAALAAAGLMLAAFAPVQGLAYAGFAILGLGVSTIGPTALAWVGKTIPSRLRAAAISRMVMIGYCGFFVGPPVIGFMAEAFGLRLALAVMGVVLLGITLVLVPALRATARRGKLIA</sequence>
<evidence type="ECO:0000256" key="5">
    <source>
        <dbReference type="SAM" id="Phobius"/>
    </source>
</evidence>
<evidence type="ECO:0000313" key="8">
    <source>
        <dbReference type="Proteomes" id="UP000068382"/>
    </source>
</evidence>
<protein>
    <submittedName>
        <fullName evidence="7">Inner membrane protein YbjJ</fullName>
    </submittedName>
</protein>
<evidence type="ECO:0000256" key="3">
    <source>
        <dbReference type="ARBA" id="ARBA00022989"/>
    </source>
</evidence>
<dbReference type="PROSITE" id="PS50850">
    <property type="entry name" value="MFS"/>
    <property type="match status" value="1"/>
</dbReference>
<feature type="transmembrane region" description="Helical" evidence="5">
    <location>
        <begin position="355"/>
        <end position="377"/>
    </location>
</feature>
<feature type="transmembrane region" description="Helical" evidence="5">
    <location>
        <begin position="269"/>
        <end position="287"/>
    </location>
</feature>
<dbReference type="SUPFAM" id="SSF103473">
    <property type="entry name" value="MFS general substrate transporter"/>
    <property type="match status" value="1"/>
</dbReference>
<dbReference type="InterPro" id="IPR051788">
    <property type="entry name" value="MFS_Transporter"/>
</dbReference>
<comment type="caution">
    <text evidence="7">The sequence shown here is derived from an EMBL/GenBank/DDBJ whole genome shotgun (WGS) entry which is preliminary data.</text>
</comment>
<dbReference type="PATRIC" id="fig|1768241.3.peg.2899"/>
<dbReference type="OrthoDB" id="5526080at2"/>
<dbReference type="EMBL" id="LPUY01000075">
    <property type="protein sequence ID" value="KUP92467.1"/>
    <property type="molecule type" value="Genomic_DNA"/>
</dbReference>
<dbReference type="InterPro" id="IPR036259">
    <property type="entry name" value="MFS_trans_sf"/>
</dbReference>
<dbReference type="Gene3D" id="1.20.1250.20">
    <property type="entry name" value="MFS general substrate transporter like domains"/>
    <property type="match status" value="2"/>
</dbReference>
<dbReference type="RefSeq" id="WP_068244753.1">
    <property type="nucleotide sequence ID" value="NZ_LPUY01000075.1"/>
</dbReference>
<accession>A0A132BXC2</accession>
<dbReference type="GO" id="GO:0016020">
    <property type="term" value="C:membrane"/>
    <property type="evidence" value="ECO:0007669"/>
    <property type="project" value="UniProtKB-SubCell"/>
</dbReference>
<keyword evidence="8" id="KW-1185">Reference proteome</keyword>
<feature type="transmembrane region" description="Helical" evidence="5">
    <location>
        <begin position="12"/>
        <end position="31"/>
    </location>
</feature>
<feature type="transmembrane region" description="Helical" evidence="5">
    <location>
        <begin position="69"/>
        <end position="88"/>
    </location>
</feature>
<evidence type="ECO:0000256" key="1">
    <source>
        <dbReference type="ARBA" id="ARBA00004141"/>
    </source>
</evidence>
<reference evidence="7 8" key="1">
    <citation type="submission" date="2015-12" db="EMBL/GenBank/DDBJ databases">
        <title>Genome sequence of the marine Rhodobacteraceae strain O3.65, Candidatus Tritonibacter horizontis.</title>
        <authorList>
            <person name="Poehlein A."/>
            <person name="Giebel H.A."/>
            <person name="Voget S."/>
            <person name="Brinkhoff T."/>
        </authorList>
    </citation>
    <scope>NUCLEOTIDE SEQUENCE [LARGE SCALE GENOMIC DNA]</scope>
    <source>
        <strain evidence="7 8">O3.65</strain>
    </source>
</reference>
<name>A0A132BXC2_9RHOB</name>
<feature type="transmembrane region" description="Helical" evidence="5">
    <location>
        <begin position="136"/>
        <end position="153"/>
    </location>
</feature>
<gene>
    <name evidence="7" type="primary">ybjJ</name>
    <name evidence="7" type="ORF">TRIHO_27720</name>
</gene>
<keyword evidence="3 5" id="KW-1133">Transmembrane helix</keyword>
<feature type="domain" description="Major facilitator superfamily (MFS) profile" evidence="6">
    <location>
        <begin position="199"/>
        <end position="388"/>
    </location>
</feature>
<keyword evidence="4 5" id="KW-0472">Membrane</keyword>
<dbReference type="InterPro" id="IPR011701">
    <property type="entry name" value="MFS"/>
</dbReference>
<evidence type="ECO:0000313" key="7">
    <source>
        <dbReference type="EMBL" id="KUP92467.1"/>
    </source>
</evidence>
<proteinExistence type="predicted"/>
<feature type="transmembrane region" description="Helical" evidence="5">
    <location>
        <begin position="198"/>
        <end position="216"/>
    </location>
</feature>
<feature type="transmembrane region" description="Helical" evidence="5">
    <location>
        <begin position="159"/>
        <end position="177"/>
    </location>
</feature>
<feature type="transmembrane region" description="Helical" evidence="5">
    <location>
        <begin position="94"/>
        <end position="115"/>
    </location>
</feature>
<dbReference type="Proteomes" id="UP000068382">
    <property type="component" value="Unassembled WGS sequence"/>
</dbReference>
<feature type="transmembrane region" description="Helical" evidence="5">
    <location>
        <begin position="293"/>
        <end position="315"/>
    </location>
</feature>